<organism evidence="2 3">
    <name type="scientific">Cellulophaga phage Omtje_1</name>
    <dbReference type="NCBI Taxonomy" id="2745694"/>
    <lineage>
        <taxon>Viruses</taxon>
        <taxon>Viruses incertae sedis</taxon>
        <taxon>Obscuriviridae</taxon>
        <taxon>Omtjevirus</taxon>
        <taxon>Omtjevirus Omtje</taxon>
    </lineage>
</organism>
<proteinExistence type="predicted"/>
<keyword evidence="1" id="KW-0472">Membrane</keyword>
<keyword evidence="1" id="KW-1133">Transmembrane helix</keyword>
<feature type="transmembrane region" description="Helical" evidence="1">
    <location>
        <begin position="6"/>
        <end position="28"/>
    </location>
</feature>
<dbReference type="Proteomes" id="UP000693895">
    <property type="component" value="Segment"/>
</dbReference>
<sequence>MKAINTIIKLISTSVKYAGIVLVVVEILQFSKEKLSEYNSKTVIDEVDIK</sequence>
<keyword evidence="3" id="KW-1185">Reference proteome</keyword>
<reference evidence="2" key="1">
    <citation type="submission" date="2020-07" db="EMBL/GenBank/DDBJ databases">
        <title>Highly diverse flavobacterial phages as mortality factor during North Sea spring blooms.</title>
        <authorList>
            <person name="Bartlau N."/>
            <person name="Wichels A."/>
            <person name="Krohne G."/>
            <person name="Adriaenssens E.M."/>
            <person name="Heins A."/>
            <person name="Fuchs B.M."/>
            <person name="Amann R."/>
            <person name="Moraru C."/>
        </authorList>
    </citation>
    <scope>NUCLEOTIDE SEQUENCE</scope>
</reference>
<name>A0A8E4ZLM3_9VIRU</name>
<protein>
    <submittedName>
        <fullName evidence="2">Structural protein</fullName>
    </submittedName>
</protein>
<gene>
    <name evidence="2" type="ORF">Omtje1_12</name>
</gene>
<evidence type="ECO:0000256" key="1">
    <source>
        <dbReference type="SAM" id="Phobius"/>
    </source>
</evidence>
<evidence type="ECO:0000313" key="2">
    <source>
        <dbReference type="EMBL" id="QQV90347.1"/>
    </source>
</evidence>
<evidence type="ECO:0000313" key="3">
    <source>
        <dbReference type="Proteomes" id="UP000693895"/>
    </source>
</evidence>
<keyword evidence="1" id="KW-0812">Transmembrane</keyword>
<accession>A0A8E4ZLM3</accession>
<dbReference type="EMBL" id="MT732445">
    <property type="protein sequence ID" value="QQV90347.1"/>
    <property type="molecule type" value="Genomic_DNA"/>
</dbReference>